<sequence length="92" mass="9647">MILAALFIGLLTAYYLGLRAGTAAAVGSFALFLLAAFLPATKVLVYIVVGAAVGTVCVIGPYQPPPRDAVNLRRVLSGLWRQVTSRLGGRNS</sequence>
<dbReference type="AlphaFoldDB" id="D0LLX4"/>
<keyword evidence="1" id="KW-0472">Membrane</keyword>
<protein>
    <submittedName>
        <fullName evidence="2">Uncharacterized protein</fullName>
    </submittedName>
</protein>
<dbReference type="Proteomes" id="UP000001880">
    <property type="component" value="Chromosome"/>
</dbReference>
<dbReference type="STRING" id="502025.Hoch_2619"/>
<keyword evidence="1" id="KW-1133">Transmembrane helix</keyword>
<accession>D0LLX4</accession>
<proteinExistence type="predicted"/>
<evidence type="ECO:0000313" key="3">
    <source>
        <dbReference type="Proteomes" id="UP000001880"/>
    </source>
</evidence>
<evidence type="ECO:0000256" key="1">
    <source>
        <dbReference type="SAM" id="Phobius"/>
    </source>
</evidence>
<name>D0LLX4_HALO1</name>
<dbReference type="RefSeq" id="WP_012827760.1">
    <property type="nucleotide sequence ID" value="NC_013440.1"/>
</dbReference>
<gene>
    <name evidence="2" type="ordered locus">Hoch_2619</name>
</gene>
<reference evidence="2 3" key="1">
    <citation type="journal article" date="2010" name="Stand. Genomic Sci.">
        <title>Complete genome sequence of Haliangium ochraceum type strain (SMP-2).</title>
        <authorList>
            <consortium name="US DOE Joint Genome Institute (JGI-PGF)"/>
            <person name="Ivanova N."/>
            <person name="Daum C."/>
            <person name="Lang E."/>
            <person name="Abt B."/>
            <person name="Kopitz M."/>
            <person name="Saunders E."/>
            <person name="Lapidus A."/>
            <person name="Lucas S."/>
            <person name="Glavina Del Rio T."/>
            <person name="Nolan M."/>
            <person name="Tice H."/>
            <person name="Copeland A."/>
            <person name="Cheng J.F."/>
            <person name="Chen F."/>
            <person name="Bruce D."/>
            <person name="Goodwin L."/>
            <person name="Pitluck S."/>
            <person name="Mavromatis K."/>
            <person name="Pati A."/>
            <person name="Mikhailova N."/>
            <person name="Chen A."/>
            <person name="Palaniappan K."/>
            <person name="Land M."/>
            <person name="Hauser L."/>
            <person name="Chang Y.J."/>
            <person name="Jeffries C.D."/>
            <person name="Detter J.C."/>
            <person name="Brettin T."/>
            <person name="Rohde M."/>
            <person name="Goker M."/>
            <person name="Bristow J."/>
            <person name="Markowitz V."/>
            <person name="Eisen J.A."/>
            <person name="Hugenholtz P."/>
            <person name="Kyrpides N.C."/>
            <person name="Klenk H.P."/>
        </authorList>
    </citation>
    <scope>NUCLEOTIDE SEQUENCE [LARGE SCALE GENOMIC DNA]</scope>
    <source>
        <strain evidence="3">DSM 14365 / CIP 107738 / JCM 11303 / AJ 13395 / SMP-2</strain>
    </source>
</reference>
<organism evidence="2 3">
    <name type="scientific">Haliangium ochraceum (strain DSM 14365 / JCM 11303 / SMP-2)</name>
    <dbReference type="NCBI Taxonomy" id="502025"/>
    <lineage>
        <taxon>Bacteria</taxon>
        <taxon>Pseudomonadati</taxon>
        <taxon>Myxococcota</taxon>
        <taxon>Polyangia</taxon>
        <taxon>Haliangiales</taxon>
        <taxon>Kofleriaceae</taxon>
        <taxon>Haliangium</taxon>
    </lineage>
</organism>
<keyword evidence="1" id="KW-0812">Transmembrane</keyword>
<evidence type="ECO:0000313" key="2">
    <source>
        <dbReference type="EMBL" id="ACY15152.1"/>
    </source>
</evidence>
<dbReference type="KEGG" id="hoh:Hoch_2619"/>
<dbReference type="EMBL" id="CP001804">
    <property type="protein sequence ID" value="ACY15152.1"/>
    <property type="molecule type" value="Genomic_DNA"/>
</dbReference>
<keyword evidence="3" id="KW-1185">Reference proteome</keyword>
<feature type="transmembrane region" description="Helical" evidence="1">
    <location>
        <begin position="43"/>
        <end position="62"/>
    </location>
</feature>
<dbReference type="HOGENOM" id="CLU_2409189_0_0_7"/>